<dbReference type="PANTHER" id="PTHR33452">
    <property type="entry name" value="OXIDOREDUCTASE CATD-RELATED"/>
    <property type="match status" value="1"/>
</dbReference>
<dbReference type="AlphaFoldDB" id="A0A7Y7Z9G0"/>
<comment type="similarity">
    <text evidence="2">Belongs to the DoxX family.</text>
</comment>
<evidence type="ECO:0000313" key="8">
    <source>
        <dbReference type="EMBL" id="NWC79965.1"/>
    </source>
</evidence>
<dbReference type="InterPro" id="IPR051907">
    <property type="entry name" value="DoxX-like_oxidoreductase"/>
</dbReference>
<comment type="caution">
    <text evidence="8">The sequence shown here is derived from an EMBL/GenBank/DDBJ whole genome shotgun (WGS) entry which is preliminary data.</text>
</comment>
<dbReference type="EMBL" id="JACARV010000015">
    <property type="protein sequence ID" value="NWC79965.1"/>
    <property type="molecule type" value="Genomic_DNA"/>
</dbReference>
<feature type="transmembrane region" description="Helical" evidence="7">
    <location>
        <begin position="131"/>
        <end position="152"/>
    </location>
</feature>
<keyword evidence="5 7" id="KW-1133">Transmembrane helix</keyword>
<evidence type="ECO:0000313" key="9">
    <source>
        <dbReference type="Proteomes" id="UP000542695"/>
    </source>
</evidence>
<dbReference type="Pfam" id="PF07681">
    <property type="entry name" value="DoxX"/>
    <property type="match status" value="1"/>
</dbReference>
<protein>
    <submittedName>
        <fullName evidence="8">DoxX family protein</fullName>
    </submittedName>
</protein>
<evidence type="ECO:0000256" key="7">
    <source>
        <dbReference type="SAM" id="Phobius"/>
    </source>
</evidence>
<gene>
    <name evidence="8" type="ORF">HX798_06630</name>
</gene>
<keyword evidence="4 7" id="KW-0812">Transmembrane</keyword>
<evidence type="ECO:0000256" key="1">
    <source>
        <dbReference type="ARBA" id="ARBA00004651"/>
    </source>
</evidence>
<dbReference type="RefSeq" id="WP_119688797.1">
    <property type="nucleotide sequence ID" value="NZ_JACARV010000015.1"/>
</dbReference>
<evidence type="ECO:0000256" key="6">
    <source>
        <dbReference type="ARBA" id="ARBA00023136"/>
    </source>
</evidence>
<name>A0A7Y7Z9G0_PSEPU</name>
<evidence type="ECO:0000256" key="5">
    <source>
        <dbReference type="ARBA" id="ARBA00022989"/>
    </source>
</evidence>
<dbReference type="Proteomes" id="UP000542695">
    <property type="component" value="Unassembled WGS sequence"/>
</dbReference>
<keyword evidence="6 7" id="KW-0472">Membrane</keyword>
<keyword evidence="3" id="KW-1003">Cell membrane</keyword>
<evidence type="ECO:0000256" key="2">
    <source>
        <dbReference type="ARBA" id="ARBA00006679"/>
    </source>
</evidence>
<evidence type="ECO:0000256" key="4">
    <source>
        <dbReference type="ARBA" id="ARBA00022692"/>
    </source>
</evidence>
<evidence type="ECO:0000256" key="3">
    <source>
        <dbReference type="ARBA" id="ARBA00022475"/>
    </source>
</evidence>
<comment type="subcellular location">
    <subcellularLocation>
        <location evidence="1">Cell membrane</location>
        <topology evidence="1">Multi-pass membrane protein</topology>
    </subcellularLocation>
</comment>
<dbReference type="InterPro" id="IPR032808">
    <property type="entry name" value="DoxX"/>
</dbReference>
<organism evidence="8 9">
    <name type="scientific">Pseudomonas putida</name>
    <name type="common">Arthrobacter siderocapsulatus</name>
    <dbReference type="NCBI Taxonomy" id="303"/>
    <lineage>
        <taxon>Bacteria</taxon>
        <taxon>Pseudomonadati</taxon>
        <taxon>Pseudomonadota</taxon>
        <taxon>Gammaproteobacteria</taxon>
        <taxon>Pseudomonadales</taxon>
        <taxon>Pseudomonadaceae</taxon>
        <taxon>Pseudomonas</taxon>
    </lineage>
</organism>
<proteinExistence type="inferred from homology"/>
<reference evidence="8 9" key="1">
    <citation type="submission" date="2020-04" db="EMBL/GenBank/DDBJ databases">
        <title>Molecular characterization of pseudomonads from Agaricus bisporus reveal novel blotch 2 pathogens in Western Europe.</title>
        <authorList>
            <person name="Taparia T."/>
            <person name="Krijger M."/>
            <person name="Haynes E."/>
            <person name="Elpinstone J.G."/>
            <person name="Noble R."/>
            <person name="Van Der Wolf J."/>
        </authorList>
    </citation>
    <scope>NUCLEOTIDE SEQUENCE [LARGE SCALE GENOMIC DNA]</scope>
    <source>
        <strain evidence="8 9">P7765</strain>
    </source>
</reference>
<dbReference type="GO" id="GO:0005886">
    <property type="term" value="C:plasma membrane"/>
    <property type="evidence" value="ECO:0007669"/>
    <property type="project" value="UniProtKB-SubCell"/>
</dbReference>
<dbReference type="PANTHER" id="PTHR33452:SF1">
    <property type="entry name" value="INNER MEMBRANE PROTEIN YPHA-RELATED"/>
    <property type="match status" value="1"/>
</dbReference>
<sequence length="155" mass="17026">MDTLRPPAPPIGLRQRWNGLADCLQRLLNDSALCLVARLGIASIFFLSGRTKVEGLLSITPSTYELFQSEYALPLLSPWLAAHLATYAEHLFPLLLVLGLFTRLSALALLGMTAVIQIFVYPDAWPTHLSWAGLLLLLIGRGAGALSLDRLLRLH</sequence>
<accession>A0A7Y7Z9G0</accession>
<feature type="transmembrane region" description="Helical" evidence="7">
    <location>
        <begin position="95"/>
        <end position="119"/>
    </location>
</feature>